<dbReference type="GO" id="GO:0070628">
    <property type="term" value="F:proteasome binding"/>
    <property type="evidence" value="ECO:0007669"/>
    <property type="project" value="TreeGrafter"/>
</dbReference>
<dbReference type="GO" id="GO:0005654">
    <property type="term" value="C:nucleoplasm"/>
    <property type="evidence" value="ECO:0007669"/>
    <property type="project" value="TreeGrafter"/>
</dbReference>
<dbReference type="FunCoup" id="A0A2P5EIJ3">
    <property type="interactions" value="55"/>
</dbReference>
<feature type="domain" description="Ubiquitin-like" evidence="2">
    <location>
        <begin position="1"/>
        <end position="76"/>
    </location>
</feature>
<dbReference type="STRING" id="63057.A0A2P5EIJ3"/>
<protein>
    <submittedName>
        <fullName evidence="3">Ubiquitin domain containing protein</fullName>
    </submittedName>
</protein>
<dbReference type="PANTHER" id="PTHR10621:SF38">
    <property type="entry name" value="UBIQUITIN DOMAIN-CONTAINING PROTEIN 7SL RNA1-RELATED"/>
    <property type="match status" value="1"/>
</dbReference>
<evidence type="ECO:0000256" key="1">
    <source>
        <dbReference type="SAM" id="MobiDB-lite"/>
    </source>
</evidence>
<evidence type="ECO:0000313" key="3">
    <source>
        <dbReference type="EMBL" id="PON85343.1"/>
    </source>
</evidence>
<evidence type="ECO:0000259" key="2">
    <source>
        <dbReference type="PROSITE" id="PS50053"/>
    </source>
</evidence>
<reference evidence="4" key="1">
    <citation type="submission" date="2016-06" db="EMBL/GenBank/DDBJ databases">
        <title>Parallel loss of symbiosis genes in relatives of nitrogen-fixing non-legume Parasponia.</title>
        <authorList>
            <person name="Van Velzen R."/>
            <person name="Holmer R."/>
            <person name="Bu F."/>
            <person name="Rutten L."/>
            <person name="Van Zeijl A."/>
            <person name="Liu W."/>
            <person name="Santuari L."/>
            <person name="Cao Q."/>
            <person name="Sharma T."/>
            <person name="Shen D."/>
            <person name="Roswanjaya Y."/>
            <person name="Wardhani T."/>
            <person name="Kalhor M.S."/>
            <person name="Jansen J."/>
            <person name="Van den Hoogen J."/>
            <person name="Gungor B."/>
            <person name="Hartog M."/>
            <person name="Hontelez J."/>
            <person name="Verver J."/>
            <person name="Yang W.-C."/>
            <person name="Schijlen E."/>
            <person name="Repin R."/>
            <person name="Schilthuizen M."/>
            <person name="Schranz E."/>
            <person name="Heidstra R."/>
            <person name="Miyata K."/>
            <person name="Fedorova E."/>
            <person name="Kohlen W."/>
            <person name="Bisseling T."/>
            <person name="Smit S."/>
            <person name="Geurts R."/>
        </authorList>
    </citation>
    <scope>NUCLEOTIDE SEQUENCE [LARGE SCALE GENOMIC DNA]</scope>
    <source>
        <strain evidence="4">cv. RG33-2</strain>
    </source>
</reference>
<dbReference type="Gene3D" id="3.10.20.90">
    <property type="entry name" value="Phosphatidylinositol 3-kinase Catalytic Subunit, Chain A, domain 1"/>
    <property type="match status" value="3"/>
</dbReference>
<dbReference type="PANTHER" id="PTHR10621">
    <property type="entry name" value="UV EXCISION REPAIR PROTEIN RAD23"/>
    <property type="match status" value="1"/>
</dbReference>
<dbReference type="FunFam" id="3.10.20.90:FF:000341">
    <property type="entry name" value="Ubiquitin-like superfamily protein"/>
    <property type="match status" value="1"/>
</dbReference>
<dbReference type="GO" id="GO:0043161">
    <property type="term" value="P:proteasome-mediated ubiquitin-dependent protein catabolic process"/>
    <property type="evidence" value="ECO:0007669"/>
    <property type="project" value="TreeGrafter"/>
</dbReference>
<comment type="caution">
    <text evidence="3">The sequence shown here is derived from an EMBL/GenBank/DDBJ whole genome shotgun (WGS) entry which is preliminary data.</text>
</comment>
<dbReference type="AlphaFoldDB" id="A0A2P5EIJ3"/>
<sequence length="278" mass="30887">MDVTFEPQKGRPFSIEVGFFDTVLEIKQKIEKYHSIPISNQTLVFNRQVLHDDRDVANCEILQDSRIQLVIASSNSESPTLKMDSSSSSSSSPGHKKKISLNVKIPTSKIHVPVEMDVNDTVLALKDKISQEMDPAAASASRVVLHSSGGGRELQDNRSLGECELFDNAEIEVSMRPSPTAAPVMATAMVGLKKLKLTVKTKCGTRKIQVEVNASDNVGELRKELQKLHQRLHFHLPPEGYFFIYKQNVMDDDKSFRWHHVAQGDTIEIFNGSVTGGS</sequence>
<dbReference type="GO" id="GO:0005829">
    <property type="term" value="C:cytosol"/>
    <property type="evidence" value="ECO:0007669"/>
    <property type="project" value="TreeGrafter"/>
</dbReference>
<feature type="region of interest" description="Disordered" evidence="1">
    <location>
        <begin position="77"/>
        <end position="99"/>
    </location>
</feature>
<dbReference type="OrthoDB" id="419317at2759"/>
<accession>A0A2P5EIJ3</accession>
<dbReference type="PROSITE" id="PS50053">
    <property type="entry name" value="UBIQUITIN_2"/>
    <property type="match status" value="3"/>
</dbReference>
<dbReference type="InterPro" id="IPR029071">
    <property type="entry name" value="Ubiquitin-like_domsf"/>
</dbReference>
<dbReference type="GO" id="GO:0043130">
    <property type="term" value="F:ubiquitin binding"/>
    <property type="evidence" value="ECO:0007669"/>
    <property type="project" value="TreeGrafter"/>
</dbReference>
<evidence type="ECO:0000313" key="4">
    <source>
        <dbReference type="Proteomes" id="UP000237000"/>
    </source>
</evidence>
<dbReference type="SMART" id="SM00213">
    <property type="entry name" value="UBQ"/>
    <property type="match status" value="3"/>
</dbReference>
<gene>
    <name evidence="3" type="ORF">TorRG33x02_188700</name>
</gene>
<dbReference type="CDD" id="cd17039">
    <property type="entry name" value="Ubl_ubiquitin_like"/>
    <property type="match status" value="3"/>
</dbReference>
<dbReference type="SUPFAM" id="SSF54236">
    <property type="entry name" value="Ubiquitin-like"/>
    <property type="match status" value="3"/>
</dbReference>
<organism evidence="3 4">
    <name type="scientific">Trema orientale</name>
    <name type="common">Charcoal tree</name>
    <name type="synonym">Celtis orientalis</name>
    <dbReference type="NCBI Taxonomy" id="63057"/>
    <lineage>
        <taxon>Eukaryota</taxon>
        <taxon>Viridiplantae</taxon>
        <taxon>Streptophyta</taxon>
        <taxon>Embryophyta</taxon>
        <taxon>Tracheophyta</taxon>
        <taxon>Spermatophyta</taxon>
        <taxon>Magnoliopsida</taxon>
        <taxon>eudicotyledons</taxon>
        <taxon>Gunneridae</taxon>
        <taxon>Pentapetalae</taxon>
        <taxon>rosids</taxon>
        <taxon>fabids</taxon>
        <taxon>Rosales</taxon>
        <taxon>Cannabaceae</taxon>
        <taxon>Trema</taxon>
    </lineage>
</organism>
<dbReference type="EMBL" id="JXTC01000149">
    <property type="protein sequence ID" value="PON85343.1"/>
    <property type="molecule type" value="Genomic_DNA"/>
</dbReference>
<proteinExistence type="predicted"/>
<name>A0A2P5EIJ3_TREOI</name>
<feature type="domain" description="Ubiquitin-like" evidence="2">
    <location>
        <begin position="195"/>
        <end position="276"/>
    </location>
</feature>
<dbReference type="Proteomes" id="UP000237000">
    <property type="component" value="Unassembled WGS sequence"/>
</dbReference>
<keyword evidence="4" id="KW-1185">Reference proteome</keyword>
<dbReference type="InParanoid" id="A0A2P5EIJ3"/>
<dbReference type="GO" id="GO:0031593">
    <property type="term" value="F:polyubiquitin modification-dependent protein binding"/>
    <property type="evidence" value="ECO:0007669"/>
    <property type="project" value="TreeGrafter"/>
</dbReference>
<dbReference type="Pfam" id="PF00240">
    <property type="entry name" value="ubiquitin"/>
    <property type="match status" value="3"/>
</dbReference>
<feature type="domain" description="Ubiquitin-like" evidence="2">
    <location>
        <begin position="99"/>
        <end position="176"/>
    </location>
</feature>
<dbReference type="InterPro" id="IPR000626">
    <property type="entry name" value="Ubiquitin-like_dom"/>
</dbReference>